<dbReference type="Pfam" id="PF02801">
    <property type="entry name" value="Ketoacyl-synt_C"/>
    <property type="match status" value="1"/>
</dbReference>
<comment type="similarity">
    <text evidence="1 3">Belongs to the thiolase-like superfamily. Beta-ketoacyl-ACP synthases family.</text>
</comment>
<dbReference type="EC" id="2.3.1.179" evidence="5"/>
<accession>A0A517TCV2</accession>
<dbReference type="Proteomes" id="UP000319976">
    <property type="component" value="Chromosome"/>
</dbReference>
<dbReference type="PROSITE" id="PS52004">
    <property type="entry name" value="KS3_2"/>
    <property type="match status" value="1"/>
</dbReference>
<evidence type="ECO:0000313" key="6">
    <source>
        <dbReference type="Proteomes" id="UP000319976"/>
    </source>
</evidence>
<evidence type="ECO:0000259" key="4">
    <source>
        <dbReference type="PROSITE" id="PS52004"/>
    </source>
</evidence>
<organism evidence="5 6">
    <name type="scientific">Calycomorphotria hydatis</name>
    <dbReference type="NCBI Taxonomy" id="2528027"/>
    <lineage>
        <taxon>Bacteria</taxon>
        <taxon>Pseudomonadati</taxon>
        <taxon>Planctomycetota</taxon>
        <taxon>Planctomycetia</taxon>
        <taxon>Planctomycetales</taxon>
        <taxon>Planctomycetaceae</taxon>
        <taxon>Calycomorphotria</taxon>
    </lineage>
</organism>
<reference evidence="5 6" key="1">
    <citation type="submission" date="2019-02" db="EMBL/GenBank/DDBJ databases">
        <title>Deep-cultivation of Planctomycetes and their phenomic and genomic characterization uncovers novel biology.</title>
        <authorList>
            <person name="Wiegand S."/>
            <person name="Jogler M."/>
            <person name="Boedeker C."/>
            <person name="Pinto D."/>
            <person name="Vollmers J."/>
            <person name="Rivas-Marin E."/>
            <person name="Kohn T."/>
            <person name="Peeters S.H."/>
            <person name="Heuer A."/>
            <person name="Rast P."/>
            <person name="Oberbeckmann S."/>
            <person name="Bunk B."/>
            <person name="Jeske O."/>
            <person name="Meyerdierks A."/>
            <person name="Storesund J.E."/>
            <person name="Kallscheuer N."/>
            <person name="Luecker S."/>
            <person name="Lage O.M."/>
            <person name="Pohl T."/>
            <person name="Merkel B.J."/>
            <person name="Hornburger P."/>
            <person name="Mueller R.-W."/>
            <person name="Bruemmer F."/>
            <person name="Labrenz M."/>
            <person name="Spormann A.M."/>
            <person name="Op den Camp H."/>
            <person name="Overmann J."/>
            <person name="Amann R."/>
            <person name="Jetten M.S.M."/>
            <person name="Mascher T."/>
            <person name="Medema M.H."/>
            <person name="Devos D.P."/>
            <person name="Kaster A.-K."/>
            <person name="Ovreas L."/>
            <person name="Rohde M."/>
            <person name="Galperin M.Y."/>
            <person name="Jogler C."/>
        </authorList>
    </citation>
    <scope>NUCLEOTIDE SEQUENCE [LARGE SCALE GENOMIC DNA]</scope>
    <source>
        <strain evidence="5 6">V22</strain>
    </source>
</reference>
<evidence type="ECO:0000256" key="2">
    <source>
        <dbReference type="ARBA" id="ARBA00022679"/>
    </source>
</evidence>
<sequence length="458" mass="48142">MSGYENIPRFLAGAALANPSKHMSSENNSPAVVITGLGLVSPFGVGHEVFAQHLASGDTGIHRAEQMAFGDSLTNFGGEAAGFSDTVTKEVMPKKQRKFVKVMCREIELGVVSALTAFEDSGIDNDSLVRSRMGVDFGANLMFSPPDQLKDAAWECLEEGDASRKFNYDRWGGDGLRVMEPLWLLKYLPNMPACHIGIALDAQGPSNSLTLNEVSALMAISEAQGIIKRGRADIMIAGVTGTRLHPIKAMHASLWDELAHGDESDDKLCKPFDKNRTGQVIGEGAGSIILESKPHAEARGAKIYGELLAVGSSCAAKDGSPDHRTALANSMKAALTKAGLKPSDIGHINANATGSVYGDAAEAAAIQDVFGKEHSDVLVTAPKSFLGNSGSGCGILELAASLLALKEGFVPKTLNFSTADPDCPVNVAQEKLPSPGEIFLTTNITRAGQAAAAIVRVG</sequence>
<dbReference type="InterPro" id="IPR000794">
    <property type="entry name" value="Beta-ketoacyl_synthase"/>
</dbReference>
<dbReference type="GO" id="GO:0004315">
    <property type="term" value="F:3-oxoacyl-[acyl-carrier-protein] synthase activity"/>
    <property type="evidence" value="ECO:0007669"/>
    <property type="project" value="UniProtKB-EC"/>
</dbReference>
<dbReference type="KEGG" id="chya:V22_34610"/>
<dbReference type="Pfam" id="PF00109">
    <property type="entry name" value="ketoacyl-synt"/>
    <property type="match status" value="1"/>
</dbReference>
<keyword evidence="6" id="KW-1185">Reference proteome</keyword>
<dbReference type="SUPFAM" id="SSF53901">
    <property type="entry name" value="Thiolase-like"/>
    <property type="match status" value="2"/>
</dbReference>
<evidence type="ECO:0000313" key="5">
    <source>
        <dbReference type="EMBL" id="QDT66196.1"/>
    </source>
</evidence>
<evidence type="ECO:0000256" key="1">
    <source>
        <dbReference type="ARBA" id="ARBA00008467"/>
    </source>
</evidence>
<dbReference type="AlphaFoldDB" id="A0A517TCV2"/>
<dbReference type="GO" id="GO:0006633">
    <property type="term" value="P:fatty acid biosynthetic process"/>
    <property type="evidence" value="ECO:0007669"/>
    <property type="project" value="TreeGrafter"/>
</dbReference>
<gene>
    <name evidence="5" type="primary">fabF_5</name>
    <name evidence="5" type="ORF">V22_34610</name>
</gene>
<dbReference type="InterPro" id="IPR016039">
    <property type="entry name" value="Thiolase-like"/>
</dbReference>
<dbReference type="SMART" id="SM00825">
    <property type="entry name" value="PKS_KS"/>
    <property type="match status" value="1"/>
</dbReference>
<keyword evidence="5" id="KW-0012">Acyltransferase</keyword>
<dbReference type="PANTHER" id="PTHR11712:SF336">
    <property type="entry name" value="3-OXOACYL-[ACYL-CARRIER-PROTEIN] SYNTHASE, MITOCHONDRIAL"/>
    <property type="match status" value="1"/>
</dbReference>
<dbReference type="EMBL" id="CP036316">
    <property type="protein sequence ID" value="QDT66196.1"/>
    <property type="molecule type" value="Genomic_DNA"/>
</dbReference>
<dbReference type="Gene3D" id="3.40.47.10">
    <property type="match status" value="2"/>
</dbReference>
<dbReference type="InterPro" id="IPR020841">
    <property type="entry name" value="PKS_Beta-ketoAc_synthase_dom"/>
</dbReference>
<dbReference type="InterPro" id="IPR014030">
    <property type="entry name" value="Ketoacyl_synth_N"/>
</dbReference>
<name>A0A517TCV2_9PLAN</name>
<feature type="domain" description="Ketosynthase family 3 (KS3)" evidence="4">
    <location>
        <begin position="29"/>
        <end position="458"/>
    </location>
</feature>
<keyword evidence="2 3" id="KW-0808">Transferase</keyword>
<proteinExistence type="inferred from homology"/>
<dbReference type="PANTHER" id="PTHR11712">
    <property type="entry name" value="POLYKETIDE SYNTHASE-RELATED"/>
    <property type="match status" value="1"/>
</dbReference>
<evidence type="ECO:0000256" key="3">
    <source>
        <dbReference type="RuleBase" id="RU003694"/>
    </source>
</evidence>
<dbReference type="InterPro" id="IPR014031">
    <property type="entry name" value="Ketoacyl_synth_C"/>
</dbReference>
<protein>
    <submittedName>
        <fullName evidence="5">3-oxoacyl-[acyl-carrier-protein] synthase 2</fullName>
        <ecNumber evidence="5">2.3.1.179</ecNumber>
    </submittedName>
</protein>
<dbReference type="GO" id="GO:0005829">
    <property type="term" value="C:cytosol"/>
    <property type="evidence" value="ECO:0007669"/>
    <property type="project" value="TreeGrafter"/>
</dbReference>